<dbReference type="Gramene" id="QL06p014797:mrna">
    <property type="protein sequence ID" value="QL06p014797:mrna"/>
    <property type="gene ID" value="QL06p014797"/>
</dbReference>
<protein>
    <submittedName>
        <fullName evidence="2">Uncharacterized protein</fullName>
    </submittedName>
</protein>
<evidence type="ECO:0000313" key="2">
    <source>
        <dbReference type="EnsemblPlants" id="QL06p014797:mrna"/>
    </source>
</evidence>
<accession>A0A7N2R692</accession>
<reference evidence="2 3" key="1">
    <citation type="journal article" date="2016" name="G3 (Bethesda)">
        <title>First Draft Assembly and Annotation of the Genome of a California Endemic Oak Quercus lobata Nee (Fagaceae).</title>
        <authorList>
            <person name="Sork V.L."/>
            <person name="Fitz-Gibbon S.T."/>
            <person name="Puiu D."/>
            <person name="Crepeau M."/>
            <person name="Gugger P.F."/>
            <person name="Sherman R."/>
            <person name="Stevens K."/>
            <person name="Langley C.H."/>
            <person name="Pellegrini M."/>
            <person name="Salzberg S.L."/>
        </authorList>
    </citation>
    <scope>NUCLEOTIDE SEQUENCE [LARGE SCALE GENOMIC DNA]</scope>
    <source>
        <strain evidence="2 3">cv. SW786</strain>
    </source>
</reference>
<keyword evidence="3" id="KW-1185">Reference proteome</keyword>
<keyword evidence="1" id="KW-0732">Signal</keyword>
<proteinExistence type="predicted"/>
<dbReference type="EMBL" id="LRBV02000006">
    <property type="status" value="NOT_ANNOTATED_CDS"/>
    <property type="molecule type" value="Genomic_DNA"/>
</dbReference>
<feature type="signal peptide" evidence="1">
    <location>
        <begin position="1"/>
        <end position="36"/>
    </location>
</feature>
<name>A0A7N2R692_QUELO</name>
<evidence type="ECO:0000256" key="1">
    <source>
        <dbReference type="SAM" id="SignalP"/>
    </source>
</evidence>
<reference evidence="2" key="2">
    <citation type="submission" date="2021-01" db="UniProtKB">
        <authorList>
            <consortium name="EnsemblPlants"/>
        </authorList>
    </citation>
    <scope>IDENTIFICATION</scope>
</reference>
<feature type="chain" id="PRO_5029878658" evidence="1">
    <location>
        <begin position="37"/>
        <end position="192"/>
    </location>
</feature>
<organism evidence="2 3">
    <name type="scientific">Quercus lobata</name>
    <name type="common">Valley oak</name>
    <dbReference type="NCBI Taxonomy" id="97700"/>
    <lineage>
        <taxon>Eukaryota</taxon>
        <taxon>Viridiplantae</taxon>
        <taxon>Streptophyta</taxon>
        <taxon>Embryophyta</taxon>
        <taxon>Tracheophyta</taxon>
        <taxon>Spermatophyta</taxon>
        <taxon>Magnoliopsida</taxon>
        <taxon>eudicotyledons</taxon>
        <taxon>Gunneridae</taxon>
        <taxon>Pentapetalae</taxon>
        <taxon>rosids</taxon>
        <taxon>fabids</taxon>
        <taxon>Fagales</taxon>
        <taxon>Fagaceae</taxon>
        <taxon>Quercus</taxon>
    </lineage>
</organism>
<dbReference type="AlphaFoldDB" id="A0A7N2R692"/>
<dbReference type="EnsemblPlants" id="QL06p014797:mrna">
    <property type="protein sequence ID" value="QL06p014797:mrna"/>
    <property type="gene ID" value="QL06p014797"/>
</dbReference>
<evidence type="ECO:0000313" key="3">
    <source>
        <dbReference type="Proteomes" id="UP000594261"/>
    </source>
</evidence>
<dbReference type="InParanoid" id="A0A7N2R692"/>
<dbReference type="Proteomes" id="UP000594261">
    <property type="component" value="Chromosome 6"/>
</dbReference>
<sequence>MRAMAEVVNGSEGSAALKMKMRLLVWALWLLGSVSSKWIDGFEDLNVTEQHYYDQSYGVSYASKPLLVGLTLINGAAAKGAAYSVQYLISFGSSYNCLPGWNITRLPSPPRIWIRSKQLAHSIGDDSFNFKWNKLRNLYVGFSILLPSTLRTAPWTQPNSTTAILISRYHLQHSKVDFPKPSPLAVFFYHGG</sequence>